<dbReference type="CDD" id="cd02440">
    <property type="entry name" value="AdoMet_MTases"/>
    <property type="match status" value="1"/>
</dbReference>
<evidence type="ECO:0000256" key="3">
    <source>
        <dbReference type="ARBA" id="ARBA00011890"/>
    </source>
</evidence>
<evidence type="ECO:0000256" key="8">
    <source>
        <dbReference type="ARBA" id="ARBA00022691"/>
    </source>
</evidence>
<evidence type="ECO:0000256" key="9">
    <source>
        <dbReference type="ARBA" id="ARBA00030757"/>
    </source>
</evidence>
<dbReference type="RefSeq" id="WP_254419735.1">
    <property type="nucleotide sequence ID" value="NZ_BAAAJB010000038.1"/>
</dbReference>
<dbReference type="Gene3D" id="3.40.50.150">
    <property type="entry name" value="Vaccinia Virus protein VP39"/>
    <property type="match status" value="1"/>
</dbReference>
<evidence type="ECO:0000256" key="1">
    <source>
        <dbReference type="ARBA" id="ARBA00004496"/>
    </source>
</evidence>
<dbReference type="PANTHER" id="PTHR11579:SF0">
    <property type="entry name" value="PROTEIN-L-ISOASPARTATE(D-ASPARTATE) O-METHYLTRANSFERASE"/>
    <property type="match status" value="1"/>
</dbReference>
<sequence>MMNDTTPTRTPDDLRAALVTQLAETGAIRTEPVRTAFATVPRHRFLPAHPPQEAYTNKYVVTHHTAGGEAISSISQPSVVAMQLEQLDVRPGMRVLEIGAGTGYNAALMDELVGPGGKVVSIDIEPDVTAAAQVHLLDTGHDRVDVITGDGADGASDQGPFDRIIATTGVWDIPPAWWDQLAPGGRMVIPLRWRALTRSLTLEQVDDRLIAREVRLCGFIPMQGQDGEKAFPLAEGVTVHFDQDTPVDEALARALDTSRTEAWSGVRITGETPLEGVWMQMACTEPGTGRMVTKPPALGTDLVKPAIPPLNPILVNKGSLAYLSVRKISEEEPRLELGAIGHGPEGHHLAERICEQVRRWDSNRDGDPNVTVYRKSELPQVSEGTVIEKDSSVLVVSMSSGNEDG</sequence>
<dbReference type="GO" id="GO:0032259">
    <property type="term" value="P:methylation"/>
    <property type="evidence" value="ECO:0007669"/>
    <property type="project" value="UniProtKB-KW"/>
</dbReference>
<evidence type="ECO:0000256" key="2">
    <source>
        <dbReference type="ARBA" id="ARBA00005369"/>
    </source>
</evidence>
<keyword evidence="8" id="KW-0949">S-adenosyl-L-methionine</keyword>
<organism evidence="12 13">
    <name type="scientific">Nocardiopsis exhalans</name>
    <dbReference type="NCBI Taxonomy" id="163604"/>
    <lineage>
        <taxon>Bacteria</taxon>
        <taxon>Bacillati</taxon>
        <taxon>Actinomycetota</taxon>
        <taxon>Actinomycetes</taxon>
        <taxon>Streptosporangiales</taxon>
        <taxon>Nocardiopsidaceae</taxon>
        <taxon>Nocardiopsis</taxon>
    </lineage>
</organism>
<evidence type="ECO:0000313" key="13">
    <source>
        <dbReference type="Proteomes" id="UP001055940"/>
    </source>
</evidence>
<protein>
    <recommendedName>
        <fullName evidence="4">Protein-L-isoaspartate O-methyltransferase</fullName>
        <ecNumber evidence="3">2.1.1.77</ecNumber>
    </recommendedName>
    <alternativeName>
        <fullName evidence="11">L-isoaspartyl protein carboxyl methyltransferase</fullName>
    </alternativeName>
    <alternativeName>
        <fullName evidence="9">Protein L-isoaspartyl methyltransferase</fullName>
    </alternativeName>
    <alternativeName>
        <fullName evidence="10">Protein-beta-aspartate methyltransferase</fullName>
    </alternativeName>
</protein>
<gene>
    <name evidence="12" type="primary">fxlM</name>
    <name evidence="12" type="ORF">NE857_03330</name>
</gene>
<evidence type="ECO:0000313" key="12">
    <source>
        <dbReference type="EMBL" id="USY20702.1"/>
    </source>
</evidence>
<keyword evidence="5" id="KW-0963">Cytoplasm</keyword>
<keyword evidence="6 12" id="KW-0489">Methyltransferase</keyword>
<evidence type="ECO:0000256" key="10">
    <source>
        <dbReference type="ARBA" id="ARBA00031323"/>
    </source>
</evidence>
<evidence type="ECO:0000256" key="11">
    <source>
        <dbReference type="ARBA" id="ARBA00031350"/>
    </source>
</evidence>
<comment type="subcellular location">
    <subcellularLocation>
        <location evidence="1">Cytoplasm</location>
    </subcellularLocation>
</comment>
<evidence type="ECO:0000256" key="7">
    <source>
        <dbReference type="ARBA" id="ARBA00022679"/>
    </source>
</evidence>
<keyword evidence="13" id="KW-1185">Reference proteome</keyword>
<dbReference type="EC" id="2.1.1.77" evidence="3"/>
<dbReference type="InterPro" id="IPR027573">
    <property type="entry name" value="Methyltran_FxLD"/>
</dbReference>
<accession>A0ABY5D8N8</accession>
<dbReference type="InterPro" id="IPR000682">
    <property type="entry name" value="PCMT"/>
</dbReference>
<proteinExistence type="inferred from homology"/>
<dbReference type="EMBL" id="CP099837">
    <property type="protein sequence ID" value="USY20702.1"/>
    <property type="molecule type" value="Genomic_DNA"/>
</dbReference>
<evidence type="ECO:0000256" key="4">
    <source>
        <dbReference type="ARBA" id="ARBA00013346"/>
    </source>
</evidence>
<keyword evidence="7" id="KW-0808">Transferase</keyword>
<dbReference type="GO" id="GO:0008168">
    <property type="term" value="F:methyltransferase activity"/>
    <property type="evidence" value="ECO:0007669"/>
    <property type="project" value="UniProtKB-KW"/>
</dbReference>
<evidence type="ECO:0000256" key="5">
    <source>
        <dbReference type="ARBA" id="ARBA00022490"/>
    </source>
</evidence>
<evidence type="ECO:0000256" key="6">
    <source>
        <dbReference type="ARBA" id="ARBA00022603"/>
    </source>
</evidence>
<reference evidence="12" key="1">
    <citation type="submission" date="2022-06" db="EMBL/GenBank/DDBJ databases">
        <authorList>
            <person name="Ping M."/>
        </authorList>
    </citation>
    <scope>NUCLEOTIDE SEQUENCE</scope>
    <source>
        <strain evidence="12">JCM11759T</strain>
    </source>
</reference>
<dbReference type="Proteomes" id="UP001055940">
    <property type="component" value="Chromosome"/>
</dbReference>
<name>A0ABY5D8N8_9ACTN</name>
<dbReference type="Pfam" id="PF01135">
    <property type="entry name" value="PCMT"/>
    <property type="match status" value="1"/>
</dbReference>
<dbReference type="InterPro" id="IPR029063">
    <property type="entry name" value="SAM-dependent_MTases_sf"/>
</dbReference>
<dbReference type="SUPFAM" id="SSF53335">
    <property type="entry name" value="S-adenosyl-L-methionine-dependent methyltransferases"/>
    <property type="match status" value="1"/>
</dbReference>
<comment type="similarity">
    <text evidence="2">Belongs to the methyltransferase superfamily. L-isoaspartyl/D-aspartyl protein methyltransferase family.</text>
</comment>
<dbReference type="NCBIfam" id="TIGR04364">
    <property type="entry name" value="methyltran_FxLD"/>
    <property type="match status" value="1"/>
</dbReference>
<dbReference type="PANTHER" id="PTHR11579">
    <property type="entry name" value="PROTEIN-L-ISOASPARTATE O-METHYLTRANSFERASE"/>
    <property type="match status" value="1"/>
</dbReference>